<dbReference type="VEuPathDB" id="VectorBase:ADIR010527"/>
<keyword evidence="5 7" id="KW-0472">Membrane</keyword>
<dbReference type="Pfam" id="PF07690">
    <property type="entry name" value="MFS_1"/>
    <property type="match status" value="1"/>
</dbReference>
<evidence type="ECO:0000256" key="3">
    <source>
        <dbReference type="ARBA" id="ARBA00022692"/>
    </source>
</evidence>
<dbReference type="GO" id="GO:0016020">
    <property type="term" value="C:membrane"/>
    <property type="evidence" value="ECO:0007669"/>
    <property type="project" value="UniProtKB-SubCell"/>
</dbReference>
<feature type="transmembrane region" description="Helical" evidence="7">
    <location>
        <begin position="283"/>
        <end position="305"/>
    </location>
</feature>
<feature type="transmembrane region" description="Helical" evidence="7">
    <location>
        <begin position="48"/>
        <end position="66"/>
    </location>
</feature>
<keyword evidence="2" id="KW-0813">Transport</keyword>
<dbReference type="InterPro" id="IPR011701">
    <property type="entry name" value="MFS"/>
</dbReference>
<evidence type="ECO:0000259" key="9">
    <source>
        <dbReference type="PROSITE" id="PS50850"/>
    </source>
</evidence>
<dbReference type="InterPro" id="IPR050930">
    <property type="entry name" value="MFS_Vesicular_Transporter"/>
</dbReference>
<feature type="transmembrane region" description="Helical" evidence="7">
    <location>
        <begin position="171"/>
        <end position="192"/>
    </location>
</feature>
<evidence type="ECO:0000256" key="1">
    <source>
        <dbReference type="ARBA" id="ARBA00004141"/>
    </source>
</evidence>
<dbReference type="PANTHER" id="PTHR23506">
    <property type="entry name" value="GH10249P"/>
    <property type="match status" value="1"/>
</dbReference>
<dbReference type="SUPFAM" id="SSF103473">
    <property type="entry name" value="MFS general substrate transporter"/>
    <property type="match status" value="1"/>
</dbReference>
<sequence>MALDFTRRQWLTLMIMGLADFCNAICVSLQAPFFPNEAESKGATATEYGLVFGIFELVVFIISPIYGQYINRIGPKVLFNSGIFTTGTSAILFGLLDRVPGHVPFITLAFVIRIVEALGNAAFLTASFAIIAKEFPNNVATTFASLETCFGLGLIVGPMVGGALYTVGGYYLPFVVLGSALFVTAILTLCILPKHPHEQQPNREKSASLLSVLKIPGVVVCALAICATSASIGFLSATMEPHLRQFDLSPILLGVVFVINGGVYALTAPVWGWSVDKFLNPKIVSAAGCFLVVGGFCMVGPASFIPLETNLTYVITGLVLHGLGIAAVLVSSFTDALNISIKKGLPDNIETYGLISGLWTSTFAFGAFVGPSVSGLLFDAIGFRASTVFIIALQLVVGIITILFLFFERSPTPYKELSSEESLIKPATSAGQDGDSHSESTAASRTSSLDITYRGSKSGFSGSQSSLIGSWRPSVNNLLISNSYQSKQGHWARSVTELETNTGTQYGTHYGSFDARPGYHDTMA</sequence>
<feature type="transmembrane region" description="Helical" evidence="7">
    <location>
        <begin position="311"/>
        <end position="330"/>
    </location>
</feature>
<evidence type="ECO:0000256" key="7">
    <source>
        <dbReference type="SAM" id="Phobius"/>
    </source>
</evidence>
<dbReference type="EnsemblMetazoa" id="ADIR010527-RA">
    <property type="protein sequence ID" value="ADIR010527-PA"/>
    <property type="gene ID" value="ADIR010527"/>
</dbReference>
<protein>
    <recommendedName>
        <fullName evidence="9">Major facilitator superfamily (MFS) profile domain-containing protein</fullName>
    </recommendedName>
</protein>
<evidence type="ECO:0000256" key="8">
    <source>
        <dbReference type="SAM" id="SignalP"/>
    </source>
</evidence>
<comment type="subcellular location">
    <subcellularLocation>
        <location evidence="1">Membrane</location>
        <topology evidence="1">Multi-pass membrane protein</topology>
    </subcellularLocation>
</comment>
<dbReference type="Gene3D" id="1.20.1250.20">
    <property type="entry name" value="MFS general substrate transporter like domains"/>
    <property type="match status" value="2"/>
</dbReference>
<evidence type="ECO:0000256" key="2">
    <source>
        <dbReference type="ARBA" id="ARBA00022448"/>
    </source>
</evidence>
<reference evidence="10" key="2">
    <citation type="submission" date="2020-05" db="UniProtKB">
        <authorList>
            <consortium name="EnsemblMetazoa"/>
        </authorList>
    </citation>
    <scope>IDENTIFICATION</scope>
    <source>
        <strain evidence="10">WRAIR2</strain>
    </source>
</reference>
<dbReference type="Proteomes" id="UP000075884">
    <property type="component" value="Unassembled WGS sequence"/>
</dbReference>
<keyword evidence="4 7" id="KW-1133">Transmembrane helix</keyword>
<evidence type="ECO:0000313" key="10">
    <source>
        <dbReference type="EnsemblMetazoa" id="ADIR010527-PA"/>
    </source>
</evidence>
<keyword evidence="11" id="KW-1185">Reference proteome</keyword>
<dbReference type="GO" id="GO:0022857">
    <property type="term" value="F:transmembrane transporter activity"/>
    <property type="evidence" value="ECO:0007669"/>
    <property type="project" value="InterPro"/>
</dbReference>
<feature type="transmembrane region" description="Helical" evidence="7">
    <location>
        <begin position="108"/>
        <end position="131"/>
    </location>
</feature>
<feature type="transmembrane region" description="Helical" evidence="7">
    <location>
        <begin position="213"/>
        <end position="239"/>
    </location>
</feature>
<keyword evidence="3 7" id="KW-0812">Transmembrane</keyword>
<name>A0A182NS87_9DIPT</name>
<feature type="transmembrane region" description="Helical" evidence="7">
    <location>
        <begin position="78"/>
        <end position="96"/>
    </location>
</feature>
<dbReference type="InterPro" id="IPR020846">
    <property type="entry name" value="MFS_dom"/>
</dbReference>
<evidence type="ECO:0000256" key="4">
    <source>
        <dbReference type="ARBA" id="ARBA00022989"/>
    </source>
</evidence>
<feature type="transmembrane region" description="Helical" evidence="7">
    <location>
        <begin position="351"/>
        <end position="369"/>
    </location>
</feature>
<reference evidence="11" key="1">
    <citation type="submission" date="2013-03" db="EMBL/GenBank/DDBJ databases">
        <title>The Genome Sequence of Anopheles dirus WRAIR2.</title>
        <authorList>
            <consortium name="The Broad Institute Genomics Platform"/>
            <person name="Neafsey D.E."/>
            <person name="Walton C."/>
            <person name="Walker B."/>
            <person name="Young S.K."/>
            <person name="Zeng Q."/>
            <person name="Gargeya S."/>
            <person name="Fitzgerald M."/>
            <person name="Haas B."/>
            <person name="Abouelleil A."/>
            <person name="Allen A.W."/>
            <person name="Alvarado L."/>
            <person name="Arachchi H.M."/>
            <person name="Berlin A.M."/>
            <person name="Chapman S.B."/>
            <person name="Gainer-Dewar J."/>
            <person name="Goldberg J."/>
            <person name="Griggs A."/>
            <person name="Gujja S."/>
            <person name="Hansen M."/>
            <person name="Howarth C."/>
            <person name="Imamovic A."/>
            <person name="Ireland A."/>
            <person name="Larimer J."/>
            <person name="McCowan C."/>
            <person name="Murphy C."/>
            <person name="Pearson M."/>
            <person name="Poon T.W."/>
            <person name="Priest M."/>
            <person name="Roberts A."/>
            <person name="Saif S."/>
            <person name="Shea T."/>
            <person name="Sisk P."/>
            <person name="Sykes S."/>
            <person name="Wortman J."/>
            <person name="Nusbaum C."/>
            <person name="Birren B."/>
        </authorList>
    </citation>
    <scope>NUCLEOTIDE SEQUENCE [LARGE SCALE GENOMIC DNA]</scope>
    <source>
        <strain evidence="11">WRAIR2</strain>
    </source>
</reference>
<feature type="chain" id="PRO_5008130283" description="Major facilitator superfamily (MFS) profile domain-containing protein" evidence="8">
    <location>
        <begin position="25"/>
        <end position="524"/>
    </location>
</feature>
<organism evidence="10 11">
    <name type="scientific">Anopheles dirus</name>
    <dbReference type="NCBI Taxonomy" id="7168"/>
    <lineage>
        <taxon>Eukaryota</taxon>
        <taxon>Metazoa</taxon>
        <taxon>Ecdysozoa</taxon>
        <taxon>Arthropoda</taxon>
        <taxon>Hexapoda</taxon>
        <taxon>Insecta</taxon>
        <taxon>Pterygota</taxon>
        <taxon>Neoptera</taxon>
        <taxon>Endopterygota</taxon>
        <taxon>Diptera</taxon>
        <taxon>Nematocera</taxon>
        <taxon>Culicoidea</taxon>
        <taxon>Culicidae</taxon>
        <taxon>Anophelinae</taxon>
        <taxon>Anopheles</taxon>
    </lineage>
</organism>
<feature type="domain" description="Major facilitator superfamily (MFS) profile" evidence="9">
    <location>
        <begin position="12"/>
        <end position="410"/>
    </location>
</feature>
<proteinExistence type="predicted"/>
<feature type="region of interest" description="Disordered" evidence="6">
    <location>
        <begin position="426"/>
        <end position="447"/>
    </location>
</feature>
<dbReference type="PROSITE" id="PS50850">
    <property type="entry name" value="MFS"/>
    <property type="match status" value="1"/>
</dbReference>
<feature type="signal peptide" evidence="8">
    <location>
        <begin position="1"/>
        <end position="24"/>
    </location>
</feature>
<accession>A0A182NS87</accession>
<dbReference type="PANTHER" id="PTHR23506:SF26">
    <property type="entry name" value="MFS-TYPE TRANSPORTER SLC18B1"/>
    <property type="match status" value="1"/>
</dbReference>
<dbReference type="InterPro" id="IPR036259">
    <property type="entry name" value="MFS_trans_sf"/>
</dbReference>
<feature type="transmembrane region" description="Helical" evidence="7">
    <location>
        <begin position="143"/>
        <end position="165"/>
    </location>
</feature>
<dbReference type="AlphaFoldDB" id="A0A182NS87"/>
<evidence type="ECO:0000256" key="6">
    <source>
        <dbReference type="SAM" id="MobiDB-lite"/>
    </source>
</evidence>
<dbReference type="STRING" id="7168.A0A182NS87"/>
<evidence type="ECO:0000256" key="5">
    <source>
        <dbReference type="ARBA" id="ARBA00023136"/>
    </source>
</evidence>
<feature type="transmembrane region" description="Helical" evidence="7">
    <location>
        <begin position="251"/>
        <end position="271"/>
    </location>
</feature>
<keyword evidence="8" id="KW-0732">Signal</keyword>
<evidence type="ECO:0000313" key="11">
    <source>
        <dbReference type="Proteomes" id="UP000075884"/>
    </source>
</evidence>
<feature type="transmembrane region" description="Helical" evidence="7">
    <location>
        <begin position="381"/>
        <end position="407"/>
    </location>
</feature>